<name>A0A0R1R854_9LACO</name>
<proteinExistence type="predicted"/>
<evidence type="ECO:0000256" key="1">
    <source>
        <dbReference type="SAM" id="SignalP"/>
    </source>
</evidence>
<dbReference type="EMBL" id="AZEU01000029">
    <property type="protein sequence ID" value="KRL52622.1"/>
    <property type="molecule type" value="Genomic_DNA"/>
</dbReference>
<sequence>MMKKFRFKRLLLAAAAVTATVLLAACSSSKGSSSSSTSKDNKTLTVWCWDETYNTPAVKDAIKQYKKENGKQKVKVVTMAQDDIVQKLNTVLSSGGSKGLPNIVLIEDYRIQSYLKAYPDAFADLSSISKKGNFSSYKSAVNTVDGKTYGVPFDSGVAGLFYRTDLIKQAGYTDADMQNLTWDKYIEIGKQVKAKTGKAMLSLDPSDLGLIRIMMQSAGSWYTKSDGKTVNIQNNTALKQSISLYKQMMDAGIVEKVSGWDAGVAAVQKGQVASAPTGAWYSSTIQGAKDQSGKWKIAQIPRISENSKSVNASSIGGGGWYVIKGVGNVAGAKDFLGKTFASSPALIDQLAKDIGAVGTLKDAKSGANYKAAYPFYSNQKVFEDLLSWSNKVPEVNYGSSTYQIEDVMKDPVQSILKGQNINTVLKNAQAQAESAVQ</sequence>
<comment type="caution">
    <text evidence="2">The sequence shown here is derived from an EMBL/GenBank/DDBJ whole genome shotgun (WGS) entry which is preliminary data.</text>
</comment>
<dbReference type="AlphaFoldDB" id="A0A0R1R854"/>
<dbReference type="InterPro" id="IPR050490">
    <property type="entry name" value="Bact_solute-bd_prot1"/>
</dbReference>
<evidence type="ECO:0000313" key="3">
    <source>
        <dbReference type="Proteomes" id="UP000051790"/>
    </source>
</evidence>
<feature type="chain" id="PRO_5039573810" evidence="1">
    <location>
        <begin position="25"/>
        <end position="437"/>
    </location>
</feature>
<protein>
    <submittedName>
        <fullName evidence="2">Uncharacterized protein</fullName>
    </submittedName>
</protein>
<dbReference type="PANTHER" id="PTHR43649">
    <property type="entry name" value="ARABINOSE-BINDING PROTEIN-RELATED"/>
    <property type="match status" value="1"/>
</dbReference>
<dbReference type="PATRIC" id="fig|1423769.4.peg.2240"/>
<dbReference type="Gene3D" id="3.40.190.10">
    <property type="entry name" value="Periplasmic binding protein-like II"/>
    <property type="match status" value="1"/>
</dbReference>
<dbReference type="PANTHER" id="PTHR43649:SF32">
    <property type="entry name" value="SUGAR BINDING SECRETED PROTEIN"/>
    <property type="match status" value="1"/>
</dbReference>
<keyword evidence="1" id="KW-0732">Signal</keyword>
<dbReference type="PROSITE" id="PS51257">
    <property type="entry name" value="PROKAR_LIPOPROTEIN"/>
    <property type="match status" value="1"/>
</dbReference>
<keyword evidence="3" id="KW-1185">Reference proteome</keyword>
<dbReference type="Pfam" id="PF13416">
    <property type="entry name" value="SBP_bac_8"/>
    <property type="match status" value="1"/>
</dbReference>
<dbReference type="InterPro" id="IPR006059">
    <property type="entry name" value="SBP"/>
</dbReference>
<gene>
    <name evidence="2" type="ORF">FD01_GL002083</name>
</gene>
<feature type="signal peptide" evidence="1">
    <location>
        <begin position="1"/>
        <end position="24"/>
    </location>
</feature>
<accession>A0A0R1R854</accession>
<organism evidence="2 3">
    <name type="scientific">Lacticaseibacillus manihotivorans DSM 13343 = JCM 12514</name>
    <dbReference type="NCBI Taxonomy" id="1423769"/>
    <lineage>
        <taxon>Bacteria</taxon>
        <taxon>Bacillati</taxon>
        <taxon>Bacillota</taxon>
        <taxon>Bacilli</taxon>
        <taxon>Lactobacillales</taxon>
        <taxon>Lactobacillaceae</taxon>
        <taxon>Lacticaseibacillus</taxon>
    </lineage>
</organism>
<evidence type="ECO:0000313" key="2">
    <source>
        <dbReference type="EMBL" id="KRL52622.1"/>
    </source>
</evidence>
<reference evidence="2 3" key="1">
    <citation type="journal article" date="2015" name="Genome Announc.">
        <title>Expanding the biotechnology potential of lactobacilli through comparative genomics of 213 strains and associated genera.</title>
        <authorList>
            <person name="Sun Z."/>
            <person name="Harris H.M."/>
            <person name="McCann A."/>
            <person name="Guo C."/>
            <person name="Argimon S."/>
            <person name="Zhang W."/>
            <person name="Yang X."/>
            <person name="Jeffery I.B."/>
            <person name="Cooney J.C."/>
            <person name="Kagawa T.F."/>
            <person name="Liu W."/>
            <person name="Song Y."/>
            <person name="Salvetti E."/>
            <person name="Wrobel A."/>
            <person name="Rasinkangas P."/>
            <person name="Parkhill J."/>
            <person name="Rea M.C."/>
            <person name="O'Sullivan O."/>
            <person name="Ritari J."/>
            <person name="Douillard F.P."/>
            <person name="Paul Ross R."/>
            <person name="Yang R."/>
            <person name="Briner A.E."/>
            <person name="Felis G.E."/>
            <person name="de Vos W.M."/>
            <person name="Barrangou R."/>
            <person name="Klaenhammer T.R."/>
            <person name="Caufield P.W."/>
            <person name="Cui Y."/>
            <person name="Zhang H."/>
            <person name="O'Toole P.W."/>
        </authorList>
    </citation>
    <scope>NUCLEOTIDE SEQUENCE [LARGE SCALE GENOMIC DNA]</scope>
    <source>
        <strain evidence="2 3">DSM 13343</strain>
    </source>
</reference>
<dbReference type="SUPFAM" id="SSF53850">
    <property type="entry name" value="Periplasmic binding protein-like II"/>
    <property type="match status" value="1"/>
</dbReference>
<dbReference type="Proteomes" id="UP000051790">
    <property type="component" value="Unassembled WGS sequence"/>
</dbReference>